<feature type="transmembrane region" description="Helical" evidence="1">
    <location>
        <begin position="38"/>
        <end position="59"/>
    </location>
</feature>
<feature type="transmembrane region" description="Helical" evidence="1">
    <location>
        <begin position="146"/>
        <end position="165"/>
    </location>
</feature>
<evidence type="ECO:0008006" key="4">
    <source>
        <dbReference type="Google" id="ProtNLM"/>
    </source>
</evidence>
<feature type="transmembrane region" description="Helical" evidence="1">
    <location>
        <begin position="348"/>
        <end position="366"/>
    </location>
</feature>
<dbReference type="PANTHER" id="PTHR35982">
    <property type="entry name" value="AGAP005361-PA"/>
    <property type="match status" value="1"/>
</dbReference>
<dbReference type="Proteomes" id="UP001059836">
    <property type="component" value="Chromosome"/>
</dbReference>
<gene>
    <name evidence="2" type="ORF">GII31_13580</name>
</gene>
<feature type="transmembrane region" description="Helical" evidence="1">
    <location>
        <begin position="262"/>
        <end position="282"/>
    </location>
</feature>
<keyword evidence="1" id="KW-1133">Transmembrane helix</keyword>
<dbReference type="EMBL" id="CP045809">
    <property type="protein sequence ID" value="QHN35750.1"/>
    <property type="molecule type" value="Genomic_DNA"/>
</dbReference>
<evidence type="ECO:0000313" key="3">
    <source>
        <dbReference type="Proteomes" id="UP001059836"/>
    </source>
</evidence>
<reference evidence="2" key="1">
    <citation type="journal article" date="2021" name="Nat. Microbiol.">
        <title>Cocultivation of an ultrasmall environmental parasitic bacterium with lytic ability against bacteria associated with wastewater foams.</title>
        <authorList>
            <person name="Batinovic S."/>
            <person name="Rose J.J.A."/>
            <person name="Ratcliffe J."/>
            <person name="Seviour R.J."/>
            <person name="Petrovski S."/>
        </authorList>
    </citation>
    <scope>NUCLEOTIDE SEQUENCE</scope>
    <source>
        <strain evidence="2">CON9</strain>
    </source>
</reference>
<evidence type="ECO:0000256" key="1">
    <source>
        <dbReference type="SAM" id="Phobius"/>
    </source>
</evidence>
<dbReference type="PANTHER" id="PTHR35982:SF1">
    <property type="entry name" value="SPIROCYCLASE, AVEC FAMILY"/>
    <property type="match status" value="1"/>
</dbReference>
<keyword evidence="1" id="KW-0812">Transmembrane</keyword>
<keyword evidence="1" id="KW-0472">Membrane</keyword>
<organism evidence="2 3">
    <name type="scientific">Gordonia pseudamarae</name>
    <dbReference type="NCBI Taxonomy" id="2831662"/>
    <lineage>
        <taxon>Bacteria</taxon>
        <taxon>Bacillati</taxon>
        <taxon>Actinomycetota</taxon>
        <taxon>Actinomycetes</taxon>
        <taxon>Mycobacteriales</taxon>
        <taxon>Gordoniaceae</taxon>
        <taxon>Gordonia</taxon>
    </lineage>
</organism>
<accession>A0ABX6IKB0</accession>
<sequence>MAGPCPDDFAAMADELGFSCADVQPLVNVRNPLGLENWTLPVVEALLVSLAIAAAVHAVRRWRAGDVTPSALWLGSVVYLLVMEPPVYFPAQFGIADHLKTAFVHNVFTVEFMFDRMPLYILCLYPAMAVLSYESVRSLGVFRRRGVLIGAVCVGFVHHCFYEIFDQLGPQLRWWAWNPDEKNIAAVIGSAPVSSVFMFATVGPAALTYLVRTLVTDRPARGGLGVLGGVVLSGVLTTVVVLIAGIPGIVAGMIGGDPDTTAQTVVMMALVAVFAAVALSVLPTEWRRNRSAGAGPGEGGHSEDDTARPYAVAAAVAYCVVFAVLWASELPGLLSGSVDERLAANVPYTLACFVLVIVFTAAVATGGRVDAPREPAVESETV</sequence>
<feature type="transmembrane region" description="Helical" evidence="1">
    <location>
        <begin position="185"/>
        <end position="211"/>
    </location>
</feature>
<feature type="transmembrane region" description="Helical" evidence="1">
    <location>
        <begin position="71"/>
        <end position="89"/>
    </location>
</feature>
<feature type="transmembrane region" description="Helical" evidence="1">
    <location>
        <begin position="117"/>
        <end position="134"/>
    </location>
</feature>
<feature type="transmembrane region" description="Helical" evidence="1">
    <location>
        <begin position="310"/>
        <end position="328"/>
    </location>
</feature>
<name>A0ABX6IKB0_9ACTN</name>
<proteinExistence type="predicted"/>
<feature type="transmembrane region" description="Helical" evidence="1">
    <location>
        <begin position="223"/>
        <end position="250"/>
    </location>
</feature>
<dbReference type="RefSeq" id="WP_213243875.1">
    <property type="nucleotide sequence ID" value="NZ_CP045806.1"/>
</dbReference>
<keyword evidence="3" id="KW-1185">Reference proteome</keyword>
<protein>
    <recommendedName>
        <fullName evidence="4">Integral membrane protein</fullName>
    </recommendedName>
</protein>
<evidence type="ECO:0000313" key="2">
    <source>
        <dbReference type="EMBL" id="QHN35750.1"/>
    </source>
</evidence>